<dbReference type="Gene3D" id="3.40.1000.10">
    <property type="entry name" value="Mog1/PsbP, alpha/beta/alpha sandwich"/>
    <property type="match status" value="1"/>
</dbReference>
<evidence type="ECO:0000313" key="2">
    <source>
        <dbReference type="Proteomes" id="UP000037460"/>
    </source>
</evidence>
<organism evidence="1 2">
    <name type="scientific">Chrysochromulina tobinii</name>
    <dbReference type="NCBI Taxonomy" id="1460289"/>
    <lineage>
        <taxon>Eukaryota</taxon>
        <taxon>Haptista</taxon>
        <taxon>Haptophyta</taxon>
        <taxon>Prymnesiophyceae</taxon>
        <taxon>Prymnesiales</taxon>
        <taxon>Chrysochromulinaceae</taxon>
        <taxon>Chrysochromulina</taxon>
    </lineage>
</organism>
<keyword evidence="2" id="KW-1185">Reference proteome</keyword>
<protein>
    <recommendedName>
        <fullName evidence="3">PsbP C-terminal domain-containing protein</fullName>
    </recommendedName>
</protein>
<dbReference type="AlphaFoldDB" id="A0A0M0JZS7"/>
<dbReference type="EMBL" id="JWZX01001839">
    <property type="protein sequence ID" value="KOO32151.1"/>
    <property type="molecule type" value="Genomic_DNA"/>
</dbReference>
<proteinExistence type="predicted"/>
<accession>A0A0M0JZS7</accession>
<gene>
    <name evidence="1" type="ORF">Ctob_011448</name>
</gene>
<sequence length="228" mass="24558">MPWPNMPRRALLNSATAAAILSHCRPPAAAAGASAAVFAQRFSVAGNISPLPPLGQYSRYEDQLSSPKGAKALSLTMHFDFPQQFQQIGRALGGIAFVDGNSGLRVFVLRAPLPGTALAETPKQWFAESIFSPDGQLVREGVEIDAYKTTSAKMIDAPEGAATARRRIALKYTVITPANQRATDRFAFADVYEVEGVAYILFTSAGATKWEGGEKERCERIADSFFVG</sequence>
<name>A0A0M0JZS7_9EUKA</name>
<reference evidence="2" key="1">
    <citation type="journal article" date="2015" name="PLoS Genet.">
        <title>Genome Sequence and Transcriptome Analyses of Chrysochromulina tobin: Metabolic Tools for Enhanced Algal Fitness in the Prominent Order Prymnesiales (Haptophyceae).</title>
        <authorList>
            <person name="Hovde B.T."/>
            <person name="Deodato C.R."/>
            <person name="Hunsperger H.M."/>
            <person name="Ryken S.A."/>
            <person name="Yost W."/>
            <person name="Jha R.K."/>
            <person name="Patterson J."/>
            <person name="Monnat R.J. Jr."/>
            <person name="Barlow S.B."/>
            <person name="Starkenburg S.R."/>
            <person name="Cattolico R.A."/>
        </authorList>
    </citation>
    <scope>NUCLEOTIDE SEQUENCE</scope>
    <source>
        <strain evidence="2">CCMP291</strain>
    </source>
</reference>
<evidence type="ECO:0000313" key="1">
    <source>
        <dbReference type="EMBL" id="KOO32151.1"/>
    </source>
</evidence>
<dbReference type="Proteomes" id="UP000037460">
    <property type="component" value="Unassembled WGS sequence"/>
</dbReference>
<evidence type="ECO:0008006" key="3">
    <source>
        <dbReference type="Google" id="ProtNLM"/>
    </source>
</evidence>
<dbReference type="OrthoDB" id="39834at2759"/>
<comment type="caution">
    <text evidence="1">The sequence shown here is derived from an EMBL/GenBank/DDBJ whole genome shotgun (WGS) entry which is preliminary data.</text>
</comment>